<organism evidence="4 5">
    <name type="scientific">Lentzea fradiae</name>
    <dbReference type="NCBI Taxonomy" id="200378"/>
    <lineage>
        <taxon>Bacteria</taxon>
        <taxon>Bacillati</taxon>
        <taxon>Actinomycetota</taxon>
        <taxon>Actinomycetes</taxon>
        <taxon>Pseudonocardiales</taxon>
        <taxon>Pseudonocardiaceae</taxon>
        <taxon>Lentzea</taxon>
    </lineage>
</organism>
<gene>
    <name evidence="4" type="ORF">SAMN05216553_11695</name>
</gene>
<feature type="signal peptide" evidence="2">
    <location>
        <begin position="1"/>
        <end position="28"/>
    </location>
</feature>
<dbReference type="STRING" id="200378.SAMN05216553_11695"/>
<feature type="domain" description="DUF4142" evidence="3">
    <location>
        <begin position="42"/>
        <end position="168"/>
    </location>
</feature>
<dbReference type="RefSeq" id="WP_090056483.1">
    <property type="nucleotide sequence ID" value="NZ_FNCC01000016.1"/>
</dbReference>
<keyword evidence="2" id="KW-0732">Signal</keyword>
<keyword evidence="1" id="KW-0472">Membrane</keyword>
<reference evidence="5" key="1">
    <citation type="submission" date="2016-10" db="EMBL/GenBank/DDBJ databases">
        <authorList>
            <person name="Varghese N."/>
            <person name="Submissions S."/>
        </authorList>
    </citation>
    <scope>NUCLEOTIDE SEQUENCE [LARGE SCALE GENOMIC DNA]</scope>
    <source>
        <strain evidence="5">CGMCC 4.3506</strain>
    </source>
</reference>
<feature type="chain" id="PRO_5038557283" description="DUF4142 domain-containing protein" evidence="2">
    <location>
        <begin position="29"/>
        <end position="401"/>
    </location>
</feature>
<dbReference type="EMBL" id="FNCC01000016">
    <property type="protein sequence ID" value="SDH12311.1"/>
    <property type="molecule type" value="Genomic_DNA"/>
</dbReference>
<evidence type="ECO:0000313" key="5">
    <source>
        <dbReference type="Proteomes" id="UP000199623"/>
    </source>
</evidence>
<dbReference type="InterPro" id="IPR025419">
    <property type="entry name" value="DUF4142"/>
</dbReference>
<name>A0A1G7ZUE6_9PSEU</name>
<sequence length="401" mass="42477">MRRRLDTLGQRSALFVTSFVFLSAFAGAAPANAQAPEVQSSDRSFLVSLRQTNSWLVPISREIPARTTNTAVGNAGRDIFEAHSRLDVELLKSANDLGVVLPNDVSSEHQSVINEMAERSGNDHDRAYATITRRAQGTLLVTATRTRAVTLDATIRALAHQTVQMLARTMTVLEDTGLADPSAFDLAAAKAQVNSVRVAGRNAEPSERELLVLLAQHSLWQQPAGRESAGRGRDAQVRRVAGQLAAEQAQLAQEVGEAARQLGVDLPAEPTAEQRSWVNAISSSSGDVLDDRFANLSRAAGGTVVVEAALTRAATRSAPVRAAAQTGLNLLVKHIQLLEGTGLVRSDSLQLTAAAAAPRPVSSPARLEESPVNVAALAGIAVLLVAVAGSLWFVRVGGQRH</sequence>
<dbReference type="OrthoDB" id="3699393at2"/>
<evidence type="ECO:0000313" key="4">
    <source>
        <dbReference type="EMBL" id="SDH12311.1"/>
    </source>
</evidence>
<dbReference type="Proteomes" id="UP000199623">
    <property type="component" value="Unassembled WGS sequence"/>
</dbReference>
<accession>A0A1G7ZUE6</accession>
<proteinExistence type="predicted"/>
<evidence type="ECO:0000256" key="2">
    <source>
        <dbReference type="SAM" id="SignalP"/>
    </source>
</evidence>
<dbReference type="AlphaFoldDB" id="A0A1G7ZUE6"/>
<feature type="domain" description="DUF4142" evidence="3">
    <location>
        <begin position="207"/>
        <end position="337"/>
    </location>
</feature>
<dbReference type="Pfam" id="PF13628">
    <property type="entry name" value="DUF4142"/>
    <property type="match status" value="2"/>
</dbReference>
<evidence type="ECO:0000259" key="3">
    <source>
        <dbReference type="Pfam" id="PF13628"/>
    </source>
</evidence>
<keyword evidence="1" id="KW-1133">Transmembrane helix</keyword>
<feature type="transmembrane region" description="Helical" evidence="1">
    <location>
        <begin position="374"/>
        <end position="394"/>
    </location>
</feature>
<protein>
    <recommendedName>
        <fullName evidence="3">DUF4142 domain-containing protein</fullName>
    </recommendedName>
</protein>
<keyword evidence="1" id="KW-0812">Transmembrane</keyword>
<evidence type="ECO:0000256" key="1">
    <source>
        <dbReference type="SAM" id="Phobius"/>
    </source>
</evidence>
<keyword evidence="5" id="KW-1185">Reference proteome</keyword>